<feature type="domain" description="SHSP" evidence="4">
    <location>
        <begin position="23"/>
        <end position="153"/>
    </location>
</feature>
<dbReference type="AlphaFoldDB" id="A0A1G9Q1F5"/>
<dbReference type="Proteomes" id="UP000199451">
    <property type="component" value="Unassembled WGS sequence"/>
</dbReference>
<dbReference type="Gene3D" id="2.60.40.790">
    <property type="match status" value="1"/>
</dbReference>
<sequence>MPDRSNPFKDIEELFDRMSHGFEPRGLALHEVAVDVSETDDELVVTADLPGYDKEDIDVAVEGDRLTITADHEETTEEGDDVGEVDEGDEGDEADDDVHYHRRERTRRTVSRSLHLPTAVDETAASATYRNGVLTVTLPKPAAGDEGYDIDVQ</sequence>
<keyword evidence="6" id="KW-1185">Reference proteome</keyword>
<dbReference type="InterPro" id="IPR008978">
    <property type="entry name" value="HSP20-like_chaperone"/>
</dbReference>
<feature type="compositionally biased region" description="Basic residues" evidence="3">
    <location>
        <begin position="100"/>
        <end position="110"/>
    </location>
</feature>
<dbReference type="PANTHER" id="PTHR11527">
    <property type="entry name" value="HEAT-SHOCK PROTEIN 20 FAMILY MEMBER"/>
    <property type="match status" value="1"/>
</dbReference>
<proteinExistence type="inferred from homology"/>
<name>A0A1G9Q1F5_9EURY</name>
<dbReference type="InterPro" id="IPR031107">
    <property type="entry name" value="Small_HSP"/>
</dbReference>
<dbReference type="InterPro" id="IPR002068">
    <property type="entry name" value="A-crystallin/Hsp20_dom"/>
</dbReference>
<dbReference type="RefSeq" id="WP_089694007.1">
    <property type="nucleotide sequence ID" value="NZ_FNHL01000001.1"/>
</dbReference>
<dbReference type="STRING" id="660521.SAMN04487949_0644"/>
<gene>
    <name evidence="5" type="ORF">SAMN04487949_0644</name>
</gene>
<dbReference type="OrthoDB" id="198277at2157"/>
<dbReference type="Pfam" id="PF00011">
    <property type="entry name" value="HSP20"/>
    <property type="match status" value="1"/>
</dbReference>
<dbReference type="CDD" id="cd06464">
    <property type="entry name" value="ACD_sHsps-like"/>
    <property type="match status" value="1"/>
</dbReference>
<accession>A0A1G9Q1F5</accession>
<evidence type="ECO:0000313" key="6">
    <source>
        <dbReference type="Proteomes" id="UP000199451"/>
    </source>
</evidence>
<feature type="compositionally biased region" description="Acidic residues" evidence="3">
    <location>
        <begin position="74"/>
        <end position="96"/>
    </location>
</feature>
<evidence type="ECO:0000256" key="3">
    <source>
        <dbReference type="SAM" id="MobiDB-lite"/>
    </source>
</evidence>
<feature type="region of interest" description="Disordered" evidence="3">
    <location>
        <begin position="68"/>
        <end position="111"/>
    </location>
</feature>
<evidence type="ECO:0000256" key="2">
    <source>
        <dbReference type="RuleBase" id="RU003616"/>
    </source>
</evidence>
<evidence type="ECO:0000313" key="5">
    <source>
        <dbReference type="EMBL" id="SDM04816.1"/>
    </source>
</evidence>
<organism evidence="5 6">
    <name type="scientific">Halogranum gelatinilyticum</name>
    <dbReference type="NCBI Taxonomy" id="660521"/>
    <lineage>
        <taxon>Archaea</taxon>
        <taxon>Methanobacteriati</taxon>
        <taxon>Methanobacteriota</taxon>
        <taxon>Stenosarchaea group</taxon>
        <taxon>Halobacteria</taxon>
        <taxon>Halobacteriales</taxon>
        <taxon>Haloferacaceae</taxon>
    </lineage>
</organism>
<evidence type="ECO:0000259" key="4">
    <source>
        <dbReference type="PROSITE" id="PS01031"/>
    </source>
</evidence>
<dbReference type="PROSITE" id="PS01031">
    <property type="entry name" value="SHSP"/>
    <property type="match status" value="1"/>
</dbReference>
<reference evidence="6" key="1">
    <citation type="submission" date="2016-10" db="EMBL/GenBank/DDBJ databases">
        <authorList>
            <person name="Varghese N."/>
            <person name="Submissions S."/>
        </authorList>
    </citation>
    <scope>NUCLEOTIDE SEQUENCE [LARGE SCALE GENOMIC DNA]</scope>
    <source>
        <strain evidence="6">CGMCC 1.10119</strain>
    </source>
</reference>
<evidence type="ECO:0000256" key="1">
    <source>
        <dbReference type="PROSITE-ProRule" id="PRU00285"/>
    </source>
</evidence>
<protein>
    <submittedName>
        <fullName evidence="5">HSP20 family protein</fullName>
    </submittedName>
</protein>
<comment type="similarity">
    <text evidence="1 2">Belongs to the small heat shock protein (HSP20) family.</text>
</comment>
<dbReference type="EMBL" id="FNHL01000001">
    <property type="protein sequence ID" value="SDM04816.1"/>
    <property type="molecule type" value="Genomic_DNA"/>
</dbReference>
<dbReference type="SUPFAM" id="SSF49764">
    <property type="entry name" value="HSP20-like chaperones"/>
    <property type="match status" value="1"/>
</dbReference>